<dbReference type="SUPFAM" id="SSF46689">
    <property type="entry name" value="Homeodomain-like"/>
    <property type="match status" value="1"/>
</dbReference>
<evidence type="ECO:0000259" key="4">
    <source>
        <dbReference type="PROSITE" id="PS01124"/>
    </source>
</evidence>
<dbReference type="STRING" id="407022.SAMN05661044_02900"/>
<gene>
    <name evidence="5" type="ORF">SAMN05661044_02900</name>
</gene>
<accession>A0A1H7R9Y2</accession>
<dbReference type="InterPro" id="IPR009057">
    <property type="entry name" value="Homeodomain-like_sf"/>
</dbReference>
<dbReference type="OrthoDB" id="956952at2"/>
<dbReference type="GO" id="GO:0003700">
    <property type="term" value="F:DNA-binding transcription factor activity"/>
    <property type="evidence" value="ECO:0007669"/>
    <property type="project" value="InterPro"/>
</dbReference>
<evidence type="ECO:0000313" key="6">
    <source>
        <dbReference type="Proteomes" id="UP000199421"/>
    </source>
</evidence>
<evidence type="ECO:0000256" key="1">
    <source>
        <dbReference type="ARBA" id="ARBA00023015"/>
    </source>
</evidence>
<dbReference type="PANTHER" id="PTHR43280">
    <property type="entry name" value="ARAC-FAMILY TRANSCRIPTIONAL REGULATOR"/>
    <property type="match status" value="1"/>
</dbReference>
<evidence type="ECO:0000256" key="3">
    <source>
        <dbReference type="ARBA" id="ARBA00023163"/>
    </source>
</evidence>
<protein>
    <submittedName>
        <fullName evidence="5">Helix-turn-helix domain-containing protein</fullName>
    </submittedName>
</protein>
<proteinExistence type="predicted"/>
<evidence type="ECO:0000313" key="5">
    <source>
        <dbReference type="EMBL" id="SEL56942.1"/>
    </source>
</evidence>
<keyword evidence="6" id="KW-1185">Reference proteome</keyword>
<dbReference type="PANTHER" id="PTHR43280:SF32">
    <property type="entry name" value="TRANSCRIPTIONAL REGULATORY PROTEIN"/>
    <property type="match status" value="1"/>
</dbReference>
<keyword evidence="1" id="KW-0805">Transcription regulation</keyword>
<evidence type="ECO:0000256" key="2">
    <source>
        <dbReference type="ARBA" id="ARBA00023125"/>
    </source>
</evidence>
<dbReference type="InterPro" id="IPR018060">
    <property type="entry name" value="HTH_AraC"/>
</dbReference>
<keyword evidence="3" id="KW-0804">Transcription</keyword>
<dbReference type="Gene3D" id="1.10.10.60">
    <property type="entry name" value="Homeodomain-like"/>
    <property type="match status" value="1"/>
</dbReference>
<dbReference type="GO" id="GO:0043565">
    <property type="term" value="F:sequence-specific DNA binding"/>
    <property type="evidence" value="ECO:0007669"/>
    <property type="project" value="InterPro"/>
</dbReference>
<dbReference type="SMART" id="SM00342">
    <property type="entry name" value="HTH_ARAC"/>
    <property type="match status" value="1"/>
</dbReference>
<dbReference type="AlphaFoldDB" id="A0A1H7R9Y2"/>
<organism evidence="5 6">
    <name type="scientific">Olivibacter domesticus</name>
    <name type="common">Pseudosphingobacterium domesticum</name>
    <dbReference type="NCBI Taxonomy" id="407022"/>
    <lineage>
        <taxon>Bacteria</taxon>
        <taxon>Pseudomonadati</taxon>
        <taxon>Bacteroidota</taxon>
        <taxon>Sphingobacteriia</taxon>
        <taxon>Sphingobacteriales</taxon>
        <taxon>Sphingobacteriaceae</taxon>
        <taxon>Olivibacter</taxon>
    </lineage>
</organism>
<dbReference type="EMBL" id="FOAF01000002">
    <property type="protein sequence ID" value="SEL56942.1"/>
    <property type="molecule type" value="Genomic_DNA"/>
</dbReference>
<reference evidence="6" key="1">
    <citation type="submission" date="2016-10" db="EMBL/GenBank/DDBJ databases">
        <authorList>
            <person name="Varghese N."/>
            <person name="Submissions S."/>
        </authorList>
    </citation>
    <scope>NUCLEOTIDE SEQUENCE [LARGE SCALE GENOMIC DNA]</scope>
    <source>
        <strain evidence="6">DSM 18733</strain>
    </source>
</reference>
<dbReference type="RefSeq" id="WP_093325588.1">
    <property type="nucleotide sequence ID" value="NZ_FOAF01000002.1"/>
</dbReference>
<feature type="domain" description="HTH araC/xylS-type" evidence="4">
    <location>
        <begin position="9"/>
        <end position="114"/>
    </location>
</feature>
<dbReference type="Proteomes" id="UP000199421">
    <property type="component" value="Unassembled WGS sequence"/>
</dbReference>
<keyword evidence="2" id="KW-0238">DNA-binding</keyword>
<dbReference type="PROSITE" id="PS01124">
    <property type="entry name" value="HTH_ARAC_FAMILY_2"/>
    <property type="match status" value="1"/>
</dbReference>
<dbReference type="Pfam" id="PF12833">
    <property type="entry name" value="HTH_18"/>
    <property type="match status" value="1"/>
</dbReference>
<sequence length="130" mass="14856">MNENEEVVNSYFSLLDKHLDNLVNGTEGTMLELNQIAALLNLSHKKLITIVRISLGNHPCHFYDQKILEKAKQLLIESDWPVAKIALRLTYDPSNFSKFFKKYTGETPGAFRGKYRTDTKINLKKAKSSP</sequence>
<name>A0A1H7R9Y2_OLID1</name>